<dbReference type="AlphaFoldDB" id="A0A101M169"/>
<proteinExistence type="predicted"/>
<reference evidence="1" key="1">
    <citation type="journal article" date="2015" name="Genome Biol. Evol.">
        <title>Organellar Genomes of White Spruce (Picea glauca): Assembly and Annotation.</title>
        <authorList>
            <person name="Jackman S.D."/>
            <person name="Warren R.L."/>
            <person name="Gibb E.A."/>
            <person name="Vandervalk B.P."/>
            <person name="Mohamadi H."/>
            <person name="Chu J."/>
            <person name="Raymond A."/>
            <person name="Pleasance S."/>
            <person name="Coope R."/>
            <person name="Wildung M.R."/>
            <person name="Ritland C.E."/>
            <person name="Bousquet J."/>
            <person name="Jones S.J."/>
            <person name="Bohlmann J."/>
            <person name="Birol I."/>
        </authorList>
    </citation>
    <scope>NUCLEOTIDE SEQUENCE [LARGE SCALE GENOMIC DNA]</scope>
    <source>
        <tissue evidence="1">Flushing bud</tissue>
    </source>
</reference>
<sequence length="94" mass="10738">MENVKVYINVVKTTADFEVIEIMDEKDPSPALLGIDWAFYNNAILNLKQIKMSFETDQFPIVAPLDPSEGERFTEPINDEVKSLVLENIYNITT</sequence>
<comment type="caution">
    <text evidence="1">The sequence shown here is derived from an EMBL/GenBank/DDBJ whole genome shotgun (WGS) entry which is preliminary data.</text>
</comment>
<accession>A0A101M169</accession>
<organism evidence="1">
    <name type="scientific">Picea glauca</name>
    <name type="common">White spruce</name>
    <name type="synonym">Pinus glauca</name>
    <dbReference type="NCBI Taxonomy" id="3330"/>
    <lineage>
        <taxon>Eukaryota</taxon>
        <taxon>Viridiplantae</taxon>
        <taxon>Streptophyta</taxon>
        <taxon>Embryophyta</taxon>
        <taxon>Tracheophyta</taxon>
        <taxon>Spermatophyta</taxon>
        <taxon>Pinopsida</taxon>
        <taxon>Pinidae</taxon>
        <taxon>Conifers I</taxon>
        <taxon>Pinales</taxon>
        <taxon>Pinaceae</taxon>
        <taxon>Picea</taxon>
    </lineage>
</organism>
<evidence type="ECO:0000313" key="1">
    <source>
        <dbReference type="EMBL" id="KUM49022.1"/>
    </source>
</evidence>
<keyword evidence="1" id="KW-0496">Mitochondrion</keyword>
<gene>
    <name evidence="1" type="ORF">ABT39_MTgene4359</name>
</gene>
<dbReference type="EMBL" id="LKAM01000004">
    <property type="protein sequence ID" value="KUM49022.1"/>
    <property type="molecule type" value="Genomic_DNA"/>
</dbReference>
<geneLocation type="mitochondrion" evidence="1"/>
<name>A0A101M169_PICGL</name>
<protein>
    <submittedName>
        <fullName evidence="1">Uncharacterized protein</fullName>
    </submittedName>
</protein>